<evidence type="ECO:0000313" key="7">
    <source>
        <dbReference type="Proteomes" id="UP000002038"/>
    </source>
</evidence>
<dbReference type="PROSITE" id="PS00463">
    <property type="entry name" value="ZN2_CY6_FUNGAL_1"/>
    <property type="match status" value="1"/>
</dbReference>
<accession>A0A179UTQ5</accession>
<dbReference type="InterPro" id="IPR021858">
    <property type="entry name" value="Fun_TF"/>
</dbReference>
<dbReference type="InterPro" id="IPR036864">
    <property type="entry name" value="Zn2-C6_fun-type_DNA-bd_sf"/>
</dbReference>
<sequence length="404" mass="44969">MGGRRSHTKSRNGCTQCKSRRIKCDEQPPQCSNCARRGIACDLAHRTLLSRSTSSATIASLSPQLSTTTTHSILSRSPTASFIGPSANGSTIPSNTGLDVIDLELLHHYTTFTYKTLPSGATPDQHEIWQIQVVQLGFQHEFLLRGILAAAALHLSYLLPQRRESLALRASTHQSIAVQSFHEALNRVDPSNCVAIFAFSCILVALTFAAPTNPAVPRDQGGYQGAQKEILDWFHMVRGCNSVLQTQWETLSQSFLAPLLNKAMTQQTAPSHNVHDSDRVTDLLRLCSSERLAADRETANAYALAIHQLLNAYTQVSILTERKQDFVPAIFVWPIAIPQTYLKLLGERKPEAMVILAHYSALLQRLDDQWFMKGWARYLVKQIETALGGEWQPWLCWPKEVTGI</sequence>
<dbReference type="Gene3D" id="4.10.240.10">
    <property type="entry name" value="Zn(2)-C6 fungal-type DNA-binding domain"/>
    <property type="match status" value="1"/>
</dbReference>
<dbReference type="VEuPathDB" id="FungiDB:BDBG_06909"/>
<dbReference type="CDD" id="cd00067">
    <property type="entry name" value="GAL4"/>
    <property type="match status" value="1"/>
</dbReference>
<dbReference type="GO" id="GO:0008270">
    <property type="term" value="F:zinc ion binding"/>
    <property type="evidence" value="ECO:0007669"/>
    <property type="project" value="InterPro"/>
</dbReference>
<keyword evidence="3" id="KW-0804">Transcription</keyword>
<dbReference type="GO" id="GO:0001228">
    <property type="term" value="F:DNA-binding transcription activator activity, RNA polymerase II-specific"/>
    <property type="evidence" value="ECO:0007669"/>
    <property type="project" value="TreeGrafter"/>
</dbReference>
<keyword evidence="7" id="KW-1185">Reference proteome</keyword>
<reference evidence="7" key="1">
    <citation type="journal article" date="2015" name="PLoS Genet.">
        <title>The dynamic genome and transcriptome of the human fungal pathogen Blastomyces and close relative Emmonsia.</title>
        <authorList>
            <person name="Munoz J.F."/>
            <person name="Gauthier G.M."/>
            <person name="Desjardins C.A."/>
            <person name="Gallo J.E."/>
            <person name="Holder J."/>
            <person name="Sullivan T.D."/>
            <person name="Marty A.J."/>
            <person name="Carmen J.C."/>
            <person name="Chen Z."/>
            <person name="Ding L."/>
            <person name="Gujja S."/>
            <person name="Magrini V."/>
            <person name="Misas E."/>
            <person name="Mitreva M."/>
            <person name="Priest M."/>
            <person name="Saif S."/>
            <person name="Whiston E.A."/>
            <person name="Young S."/>
            <person name="Zeng Q."/>
            <person name="Goldman W.E."/>
            <person name="Mardis E.R."/>
            <person name="Taylor J.W."/>
            <person name="McEwen J.G."/>
            <person name="Clay O.K."/>
            <person name="Klein B.S."/>
            <person name="Cuomo C.A."/>
        </authorList>
    </citation>
    <scope>NUCLEOTIDE SEQUENCE [LARGE SCALE GENOMIC DNA]</scope>
    <source>
        <strain evidence="7">SLH14081</strain>
    </source>
</reference>
<dbReference type="AlphaFoldDB" id="A0A179UTQ5"/>
<dbReference type="GO" id="GO:0003677">
    <property type="term" value="F:DNA binding"/>
    <property type="evidence" value="ECO:0007669"/>
    <property type="project" value="UniProtKB-KW"/>
</dbReference>
<evidence type="ECO:0000256" key="2">
    <source>
        <dbReference type="ARBA" id="ARBA00023125"/>
    </source>
</evidence>
<dbReference type="SUPFAM" id="SSF57701">
    <property type="entry name" value="Zn2/Cys6 DNA-binding domain"/>
    <property type="match status" value="1"/>
</dbReference>
<dbReference type="Pfam" id="PF00172">
    <property type="entry name" value="Zn_clus"/>
    <property type="match status" value="1"/>
</dbReference>
<dbReference type="PANTHER" id="PTHR47784:SF5">
    <property type="entry name" value="STEROL UPTAKE CONTROL PROTEIN 2"/>
    <property type="match status" value="1"/>
</dbReference>
<dbReference type="STRING" id="559298.A0A179UTQ5"/>
<dbReference type="GeneID" id="8509006"/>
<dbReference type="SMART" id="SM00066">
    <property type="entry name" value="GAL4"/>
    <property type="match status" value="1"/>
</dbReference>
<feature type="domain" description="Zn(2)-C6 fungal-type" evidence="5">
    <location>
        <begin position="13"/>
        <end position="43"/>
    </location>
</feature>
<dbReference type="PANTHER" id="PTHR47784">
    <property type="entry name" value="STEROL UPTAKE CONTROL PROTEIN 2"/>
    <property type="match status" value="1"/>
</dbReference>
<gene>
    <name evidence="6" type="ORF">BDBG_06909</name>
</gene>
<name>A0A179UTQ5_BLAGS</name>
<dbReference type="RefSeq" id="XP_031579834.1">
    <property type="nucleotide sequence ID" value="XM_031722827.1"/>
</dbReference>
<evidence type="ECO:0000313" key="6">
    <source>
        <dbReference type="EMBL" id="OAT11414.1"/>
    </source>
</evidence>
<evidence type="ECO:0000256" key="4">
    <source>
        <dbReference type="ARBA" id="ARBA00023242"/>
    </source>
</evidence>
<dbReference type="Pfam" id="PF11951">
    <property type="entry name" value="Fungal_trans_2"/>
    <property type="match status" value="1"/>
</dbReference>
<keyword evidence="1" id="KW-0805">Transcription regulation</keyword>
<dbReference type="KEGG" id="bgh:BDBG_06909"/>
<dbReference type="PROSITE" id="PS50048">
    <property type="entry name" value="ZN2_CY6_FUNGAL_2"/>
    <property type="match status" value="1"/>
</dbReference>
<organism evidence="6 7">
    <name type="scientific">Blastomyces gilchristii (strain SLH14081)</name>
    <name type="common">Blastomyces dermatitidis</name>
    <dbReference type="NCBI Taxonomy" id="559298"/>
    <lineage>
        <taxon>Eukaryota</taxon>
        <taxon>Fungi</taxon>
        <taxon>Dikarya</taxon>
        <taxon>Ascomycota</taxon>
        <taxon>Pezizomycotina</taxon>
        <taxon>Eurotiomycetes</taxon>
        <taxon>Eurotiomycetidae</taxon>
        <taxon>Onygenales</taxon>
        <taxon>Ajellomycetaceae</taxon>
        <taxon>Blastomyces</taxon>
    </lineage>
</organism>
<evidence type="ECO:0000256" key="3">
    <source>
        <dbReference type="ARBA" id="ARBA00023163"/>
    </source>
</evidence>
<proteinExistence type="predicted"/>
<dbReference type="Proteomes" id="UP000002038">
    <property type="component" value="Unassembled WGS sequence"/>
</dbReference>
<dbReference type="EMBL" id="GG657463">
    <property type="protein sequence ID" value="OAT11414.1"/>
    <property type="molecule type" value="Genomic_DNA"/>
</dbReference>
<keyword evidence="2" id="KW-0238">DNA-binding</keyword>
<dbReference type="OrthoDB" id="5350673at2759"/>
<dbReference type="InterPro" id="IPR001138">
    <property type="entry name" value="Zn2Cys6_DnaBD"/>
</dbReference>
<protein>
    <submittedName>
        <fullName evidence="6">C6 zinc finger domain-containing protein</fullName>
    </submittedName>
</protein>
<evidence type="ECO:0000259" key="5">
    <source>
        <dbReference type="PROSITE" id="PS50048"/>
    </source>
</evidence>
<dbReference type="InterPro" id="IPR053157">
    <property type="entry name" value="Sterol_Uptake_Regulator"/>
</dbReference>
<evidence type="ECO:0000256" key="1">
    <source>
        <dbReference type="ARBA" id="ARBA00023015"/>
    </source>
</evidence>
<keyword evidence="4" id="KW-0539">Nucleus</keyword>